<keyword evidence="8 11" id="KW-1133">Transmembrane helix</keyword>
<feature type="transmembrane region" description="Helical" evidence="11">
    <location>
        <begin position="126"/>
        <end position="147"/>
    </location>
</feature>
<dbReference type="PANTHER" id="PTHR45436:SF5">
    <property type="entry name" value="SENSOR HISTIDINE KINASE TRCS"/>
    <property type="match status" value="1"/>
</dbReference>
<keyword evidence="10 11" id="KW-0472">Membrane</keyword>
<dbReference type="PROSITE" id="PS50109">
    <property type="entry name" value="HIS_KIN"/>
    <property type="match status" value="1"/>
</dbReference>
<dbReference type="Pfam" id="PF02518">
    <property type="entry name" value="HATPase_c"/>
    <property type="match status" value="1"/>
</dbReference>
<keyword evidence="9" id="KW-0902">Two-component regulatory system</keyword>
<dbReference type="AlphaFoldDB" id="A0A9E6XZM5"/>
<reference evidence="13" key="1">
    <citation type="journal article" date="2022" name="Int. J. Syst. Evol. Microbiol.">
        <title>Pseudomonas aegrilactucae sp. nov. and Pseudomonas morbosilactucae sp. nov., pathogens causing bacterial rot of lettuce in Japan.</title>
        <authorList>
            <person name="Sawada H."/>
            <person name="Fujikawa T."/>
            <person name="Satou M."/>
        </authorList>
    </citation>
    <scope>NUCLEOTIDE SEQUENCE</scope>
    <source>
        <strain evidence="13">0166_1</strain>
    </source>
</reference>
<dbReference type="GO" id="GO:0005886">
    <property type="term" value="C:plasma membrane"/>
    <property type="evidence" value="ECO:0007669"/>
    <property type="project" value="UniProtKB-SubCell"/>
</dbReference>
<dbReference type="SMART" id="SM00388">
    <property type="entry name" value="HisKA"/>
    <property type="match status" value="1"/>
</dbReference>
<evidence type="ECO:0000256" key="7">
    <source>
        <dbReference type="ARBA" id="ARBA00022777"/>
    </source>
</evidence>
<comment type="catalytic activity">
    <reaction evidence="1">
        <text>ATP + protein L-histidine = ADP + protein N-phospho-L-histidine.</text>
        <dbReference type="EC" id="2.7.13.3"/>
    </reaction>
</comment>
<dbReference type="InterPro" id="IPR005467">
    <property type="entry name" value="His_kinase_dom"/>
</dbReference>
<dbReference type="Gene3D" id="3.30.565.10">
    <property type="entry name" value="Histidine kinase-like ATPase, C-terminal domain"/>
    <property type="match status" value="1"/>
</dbReference>
<dbReference type="Proteomes" id="UP001162834">
    <property type="component" value="Chromosome"/>
</dbReference>
<dbReference type="Pfam" id="PF00512">
    <property type="entry name" value="HisKA"/>
    <property type="match status" value="1"/>
</dbReference>
<dbReference type="InterPro" id="IPR003594">
    <property type="entry name" value="HATPase_dom"/>
</dbReference>
<dbReference type="SUPFAM" id="SSF55874">
    <property type="entry name" value="ATPase domain of HSP90 chaperone/DNA topoisomerase II/histidine kinase"/>
    <property type="match status" value="1"/>
</dbReference>
<dbReference type="InterPro" id="IPR036890">
    <property type="entry name" value="HATPase_C_sf"/>
</dbReference>
<dbReference type="InterPro" id="IPR036097">
    <property type="entry name" value="HisK_dim/P_sf"/>
</dbReference>
<evidence type="ECO:0000256" key="5">
    <source>
        <dbReference type="ARBA" id="ARBA00022679"/>
    </source>
</evidence>
<evidence type="ECO:0000256" key="10">
    <source>
        <dbReference type="ARBA" id="ARBA00023136"/>
    </source>
</evidence>
<keyword evidence="4" id="KW-0597">Phosphoprotein</keyword>
<accession>A0A9E6XZM5</accession>
<dbReference type="Pfam" id="PF18092">
    <property type="entry name" value="DraK_HK_N"/>
    <property type="match status" value="1"/>
</dbReference>
<protein>
    <recommendedName>
        <fullName evidence="3">histidine kinase</fullName>
        <ecNumber evidence="3">2.7.13.3</ecNumber>
    </recommendedName>
</protein>
<evidence type="ECO:0000256" key="3">
    <source>
        <dbReference type="ARBA" id="ARBA00012438"/>
    </source>
</evidence>
<dbReference type="CDD" id="cd00082">
    <property type="entry name" value="HisKA"/>
    <property type="match status" value="1"/>
</dbReference>
<evidence type="ECO:0000259" key="12">
    <source>
        <dbReference type="PROSITE" id="PS50109"/>
    </source>
</evidence>
<feature type="domain" description="Histidine kinase" evidence="12">
    <location>
        <begin position="210"/>
        <end position="410"/>
    </location>
</feature>
<evidence type="ECO:0000256" key="8">
    <source>
        <dbReference type="ARBA" id="ARBA00022989"/>
    </source>
</evidence>
<dbReference type="Gene3D" id="1.10.287.130">
    <property type="match status" value="1"/>
</dbReference>
<evidence type="ECO:0000256" key="9">
    <source>
        <dbReference type="ARBA" id="ARBA00023012"/>
    </source>
</evidence>
<dbReference type="InterPro" id="IPR040868">
    <property type="entry name" value="DraK_HK_N"/>
</dbReference>
<dbReference type="GO" id="GO:0000155">
    <property type="term" value="F:phosphorelay sensor kinase activity"/>
    <property type="evidence" value="ECO:0007669"/>
    <property type="project" value="InterPro"/>
</dbReference>
<evidence type="ECO:0000313" key="13">
    <source>
        <dbReference type="EMBL" id="UGS36983.1"/>
    </source>
</evidence>
<name>A0A9E6XZM5_9ACTN</name>
<keyword evidence="14" id="KW-1185">Reference proteome</keyword>
<dbReference type="InterPro" id="IPR004358">
    <property type="entry name" value="Sig_transdc_His_kin-like_C"/>
</dbReference>
<dbReference type="InterPro" id="IPR050428">
    <property type="entry name" value="TCS_sensor_his_kinase"/>
</dbReference>
<dbReference type="PANTHER" id="PTHR45436">
    <property type="entry name" value="SENSOR HISTIDINE KINASE YKOH"/>
    <property type="match status" value="1"/>
</dbReference>
<dbReference type="PRINTS" id="PR00344">
    <property type="entry name" value="BCTRLSENSOR"/>
</dbReference>
<evidence type="ECO:0000256" key="4">
    <source>
        <dbReference type="ARBA" id="ARBA00022553"/>
    </source>
</evidence>
<comment type="subcellular location">
    <subcellularLocation>
        <location evidence="2">Cell membrane</location>
    </subcellularLocation>
</comment>
<gene>
    <name evidence="13" type="primary">prrB</name>
    <name evidence="13" type="ORF">DSM104329_03395</name>
</gene>
<dbReference type="RefSeq" id="WP_259311047.1">
    <property type="nucleotide sequence ID" value="NZ_CP087164.1"/>
</dbReference>
<dbReference type="EMBL" id="CP087164">
    <property type="protein sequence ID" value="UGS36983.1"/>
    <property type="molecule type" value="Genomic_DNA"/>
</dbReference>
<evidence type="ECO:0000256" key="2">
    <source>
        <dbReference type="ARBA" id="ARBA00004236"/>
    </source>
</evidence>
<dbReference type="SMART" id="SM00387">
    <property type="entry name" value="HATPase_c"/>
    <property type="match status" value="1"/>
</dbReference>
<dbReference type="KEGG" id="sbae:DSM104329_03395"/>
<evidence type="ECO:0000256" key="6">
    <source>
        <dbReference type="ARBA" id="ARBA00022692"/>
    </source>
</evidence>
<keyword evidence="6 11" id="KW-0812">Transmembrane</keyword>
<keyword evidence="5 13" id="KW-0808">Transferase</keyword>
<evidence type="ECO:0000256" key="11">
    <source>
        <dbReference type="SAM" id="Phobius"/>
    </source>
</evidence>
<dbReference type="InterPro" id="IPR003661">
    <property type="entry name" value="HisK_dim/P_dom"/>
</dbReference>
<keyword evidence="7 13" id="KW-0418">Kinase</keyword>
<proteinExistence type="predicted"/>
<dbReference type="SUPFAM" id="SSF47384">
    <property type="entry name" value="Homodimeric domain of signal transducing histidine kinase"/>
    <property type="match status" value="1"/>
</dbReference>
<organism evidence="13 14">
    <name type="scientific">Capillimicrobium parvum</name>
    <dbReference type="NCBI Taxonomy" id="2884022"/>
    <lineage>
        <taxon>Bacteria</taxon>
        <taxon>Bacillati</taxon>
        <taxon>Actinomycetota</taxon>
        <taxon>Thermoleophilia</taxon>
        <taxon>Solirubrobacterales</taxon>
        <taxon>Capillimicrobiaceae</taxon>
        <taxon>Capillimicrobium</taxon>
    </lineage>
</organism>
<evidence type="ECO:0000256" key="1">
    <source>
        <dbReference type="ARBA" id="ARBA00000085"/>
    </source>
</evidence>
<sequence>MRRRLVLSTALIAVAAVLLLGVPLGVVGTQLLRQSANQRLEREADRAATRLAAERAAGRRIDAALLAEVAAPGHRLEVTLRNGRVVSGGDRIDDGGFRVPADGNAGFRRVVAVAPGDESTERVGTVWLAVGLLSLLAVVAAVVLALVQARRLARPFERLAGRAAGVGHPGFATEHEISGVPEVDAVEQALTSADARIADLLRAEREFSANASHQLRSPLTGLRLRLEEINVLADDGPIAQEAAAAQGQADRLMDTIEHLEAVGRRREAAGAGPVADLAGIVDEQARAVWRPRFDAARRALVVHVPDEAPVGLAPEAIRQIADVLLDNALAHGDGATSVSVTTGPSWSRLAVEDEGSGVADADRDLVFLRGHSAAGGSGVGLALARDLVRRGGGELSVRHGSRFEAVLPAP</sequence>
<evidence type="ECO:0000313" key="14">
    <source>
        <dbReference type="Proteomes" id="UP001162834"/>
    </source>
</evidence>
<dbReference type="EC" id="2.7.13.3" evidence="3"/>